<dbReference type="Pfam" id="PF04126">
    <property type="entry name" value="Cyclophil_like"/>
    <property type="match status" value="1"/>
</dbReference>
<reference evidence="2 3" key="1">
    <citation type="submission" date="2018-08" db="EMBL/GenBank/DDBJ databases">
        <title>The metabolism and importance of syntrophic acetate oxidation coupled to methane or sulfide production in haloalkaline environments.</title>
        <authorList>
            <person name="Timmers P.H.A."/>
            <person name="Vavourakis C.D."/>
            <person name="Sorokin D.Y."/>
            <person name="Sinninghe Damste J.S."/>
            <person name="Muyzer G."/>
            <person name="Stams A.J.M."/>
            <person name="Plugge C.M."/>
        </authorList>
    </citation>
    <scope>NUCLEOTIDE SEQUENCE [LARGE SCALE GENOMIC DNA]</scope>
    <source>
        <strain evidence="2">MSAO_Bac1</strain>
    </source>
</reference>
<evidence type="ECO:0000313" key="3">
    <source>
        <dbReference type="Proteomes" id="UP000285138"/>
    </source>
</evidence>
<comment type="caution">
    <text evidence="2">The sequence shown here is derived from an EMBL/GenBank/DDBJ whole genome shotgun (WGS) entry which is preliminary data.</text>
</comment>
<accession>A0A424YAB1</accession>
<proteinExistence type="predicted"/>
<feature type="domain" description="Cyclophilin TM1367-like" evidence="1">
    <location>
        <begin position="4"/>
        <end position="123"/>
    </location>
</feature>
<dbReference type="InterPro" id="IPR029000">
    <property type="entry name" value="Cyclophilin-like_dom_sf"/>
</dbReference>
<dbReference type="Gene3D" id="2.40.100.20">
    <property type="match status" value="1"/>
</dbReference>
<dbReference type="SUPFAM" id="SSF50891">
    <property type="entry name" value="Cyclophilin-like"/>
    <property type="match status" value="1"/>
</dbReference>
<gene>
    <name evidence="2" type="ORF">D5R97_10015</name>
</gene>
<protein>
    <recommendedName>
        <fullName evidence="1">Cyclophilin TM1367-like domain-containing protein</fullName>
    </recommendedName>
</protein>
<dbReference type="AlphaFoldDB" id="A0A424YAB1"/>
<sequence length="127" mass="14175">MPYKISIQVNEHKFSGELNDTKTAKRVYEALPFEARGNTWGDEIYFEIPVSAGLEKDAREVVQKGDLGYWPTGEAFCIFYGLTPASKSEDEIRPASAVNVIGRIHEDVEILKGTSGPIKVKVEKENN</sequence>
<dbReference type="EMBL" id="QZAA01000284">
    <property type="protein sequence ID" value="RQD73017.1"/>
    <property type="molecule type" value="Genomic_DNA"/>
</dbReference>
<name>A0A424YAB1_9FIRM</name>
<organism evidence="2 3">
    <name type="scientific">Candidatus Syntrophonatronum acetioxidans</name>
    <dbReference type="NCBI Taxonomy" id="1795816"/>
    <lineage>
        <taxon>Bacteria</taxon>
        <taxon>Bacillati</taxon>
        <taxon>Bacillota</taxon>
        <taxon>Clostridia</taxon>
        <taxon>Eubacteriales</taxon>
        <taxon>Syntrophomonadaceae</taxon>
        <taxon>Candidatus Syntrophonatronum</taxon>
    </lineage>
</organism>
<evidence type="ECO:0000259" key="1">
    <source>
        <dbReference type="Pfam" id="PF04126"/>
    </source>
</evidence>
<evidence type="ECO:0000313" key="2">
    <source>
        <dbReference type="EMBL" id="RQD73017.1"/>
    </source>
</evidence>
<dbReference type="Proteomes" id="UP000285138">
    <property type="component" value="Unassembled WGS sequence"/>
</dbReference>
<dbReference type="InterPro" id="IPR025658">
    <property type="entry name" value="Cyclophilin_TM1367"/>
</dbReference>